<comment type="caution">
    <text evidence="3">The sequence shown here is derived from an EMBL/GenBank/DDBJ whole genome shotgun (WGS) entry which is preliminary data.</text>
</comment>
<evidence type="ECO:0000259" key="2">
    <source>
        <dbReference type="Pfam" id="PF00155"/>
    </source>
</evidence>
<dbReference type="SUPFAM" id="SSF53383">
    <property type="entry name" value="PLP-dependent transferases"/>
    <property type="match status" value="1"/>
</dbReference>
<dbReference type="InterPro" id="IPR015421">
    <property type="entry name" value="PyrdxlP-dep_Trfase_major"/>
</dbReference>
<feature type="domain" description="Aminotransferase class I/classII large" evidence="2">
    <location>
        <begin position="134"/>
        <end position="392"/>
    </location>
</feature>
<dbReference type="EMBL" id="CAXAMN010010001">
    <property type="protein sequence ID" value="CAK9030385.1"/>
    <property type="molecule type" value="Genomic_DNA"/>
</dbReference>
<dbReference type="PANTHER" id="PTHR42858">
    <property type="entry name" value="AMINOTRANSFERASE"/>
    <property type="match status" value="1"/>
</dbReference>
<dbReference type="InterPro" id="IPR015424">
    <property type="entry name" value="PyrdxlP-dep_Trfase"/>
</dbReference>
<evidence type="ECO:0000313" key="3">
    <source>
        <dbReference type="EMBL" id="CAK9030385.1"/>
    </source>
</evidence>
<feature type="region of interest" description="Disordered" evidence="1">
    <location>
        <begin position="108"/>
        <end position="136"/>
    </location>
</feature>
<gene>
    <name evidence="3" type="ORF">CCMP2556_LOCUS17851</name>
</gene>
<proteinExistence type="predicted"/>
<organism evidence="3 4">
    <name type="scientific">Durusdinium trenchii</name>
    <dbReference type="NCBI Taxonomy" id="1381693"/>
    <lineage>
        <taxon>Eukaryota</taxon>
        <taxon>Sar</taxon>
        <taxon>Alveolata</taxon>
        <taxon>Dinophyceae</taxon>
        <taxon>Suessiales</taxon>
        <taxon>Symbiodiniaceae</taxon>
        <taxon>Durusdinium</taxon>
    </lineage>
</organism>
<evidence type="ECO:0000256" key="1">
    <source>
        <dbReference type="SAM" id="MobiDB-lite"/>
    </source>
</evidence>
<name>A0ABP0KU38_9DINO</name>
<sequence length="396" mass="44661">MAGYPKGAQPQDFIKGWPHPELLSRAELRAALTESFHKGLEMSEETLNYGDKANGAYMLGHPRFLQGLAKFLEQQYQAPTDPKTLMSTIGASMGTDLCFRIYGKVPNRLTRKDPPKSGSASTPRVDTRSRQPRQPGDICVFEEPTYFLAFTMARNSFLELKGVPIMEDGMDLDALDKVCTESEGKVKFVYTVPIHHNPTGYSMSNEKRVRLMQLAKKHKFLVIADEAYQLLNFGKTDMKPLFYHDDKEDPRVFSIGTFSKLIGPGTKVGWVQAHTSLLKPLTDIGFIDSGNNPVIFSSMNLLHFVESGALAKHIDAVSKDLGERCQLICRKLREVGLEVYEPKGGYFVWVKSKGKKTGKSGEATAIKKDKFHDYMRLCFCWLTREQIEEGIEYLRP</sequence>
<dbReference type="Gene3D" id="3.90.1150.10">
    <property type="entry name" value="Aspartate Aminotransferase, domain 1"/>
    <property type="match status" value="2"/>
</dbReference>
<evidence type="ECO:0000313" key="4">
    <source>
        <dbReference type="Proteomes" id="UP001642484"/>
    </source>
</evidence>
<dbReference type="CDD" id="cd00609">
    <property type="entry name" value="AAT_like"/>
    <property type="match status" value="1"/>
</dbReference>
<dbReference type="Proteomes" id="UP001642484">
    <property type="component" value="Unassembled WGS sequence"/>
</dbReference>
<keyword evidence="4" id="KW-1185">Reference proteome</keyword>
<dbReference type="Gene3D" id="3.40.640.10">
    <property type="entry name" value="Type I PLP-dependent aspartate aminotransferase-like (Major domain)"/>
    <property type="match status" value="2"/>
</dbReference>
<dbReference type="InterPro" id="IPR004839">
    <property type="entry name" value="Aminotransferase_I/II_large"/>
</dbReference>
<accession>A0ABP0KU38</accession>
<protein>
    <recommendedName>
        <fullName evidence="2">Aminotransferase class I/classII large domain-containing protein</fullName>
    </recommendedName>
</protein>
<dbReference type="Pfam" id="PF00155">
    <property type="entry name" value="Aminotran_1_2"/>
    <property type="match status" value="1"/>
</dbReference>
<dbReference type="InterPro" id="IPR015422">
    <property type="entry name" value="PyrdxlP-dep_Trfase_small"/>
</dbReference>
<reference evidence="3 4" key="1">
    <citation type="submission" date="2024-02" db="EMBL/GenBank/DDBJ databases">
        <authorList>
            <person name="Chen Y."/>
            <person name="Shah S."/>
            <person name="Dougan E. K."/>
            <person name="Thang M."/>
            <person name="Chan C."/>
        </authorList>
    </citation>
    <scope>NUCLEOTIDE SEQUENCE [LARGE SCALE GENOMIC DNA]</scope>
</reference>
<dbReference type="PANTHER" id="PTHR42858:SF1">
    <property type="entry name" value="LD15494P"/>
    <property type="match status" value="1"/>
</dbReference>